<name>A0A285PP21_9HYPH</name>
<dbReference type="EMBL" id="OBEL01000011">
    <property type="protein sequence ID" value="SNZ21671.1"/>
    <property type="molecule type" value="Genomic_DNA"/>
</dbReference>
<protein>
    <submittedName>
        <fullName evidence="1">Uncharacterized protein</fullName>
    </submittedName>
</protein>
<reference evidence="1 2" key="1">
    <citation type="submission" date="2017-09" db="EMBL/GenBank/DDBJ databases">
        <authorList>
            <person name="Ehlers B."/>
            <person name="Leendertz F.H."/>
        </authorList>
    </citation>
    <scope>NUCLEOTIDE SEQUENCE [LARGE SCALE GENOMIC DNA]</scope>
    <source>
        <strain evidence="1 2">DSM 18289</strain>
    </source>
</reference>
<proteinExistence type="predicted"/>
<organism evidence="1 2">
    <name type="scientific">Cohaesibacter gelatinilyticus</name>
    <dbReference type="NCBI Taxonomy" id="372072"/>
    <lineage>
        <taxon>Bacteria</taxon>
        <taxon>Pseudomonadati</taxon>
        <taxon>Pseudomonadota</taxon>
        <taxon>Alphaproteobacteria</taxon>
        <taxon>Hyphomicrobiales</taxon>
        <taxon>Cohaesibacteraceae</taxon>
    </lineage>
</organism>
<evidence type="ECO:0000313" key="2">
    <source>
        <dbReference type="Proteomes" id="UP000219439"/>
    </source>
</evidence>
<dbReference type="Proteomes" id="UP000219439">
    <property type="component" value="Unassembled WGS sequence"/>
</dbReference>
<accession>A0A285PP21</accession>
<gene>
    <name evidence="1" type="ORF">SAMN06265368_4796</name>
</gene>
<evidence type="ECO:0000313" key="1">
    <source>
        <dbReference type="EMBL" id="SNZ21671.1"/>
    </source>
</evidence>
<sequence>MQPAIPTGHPYPYPSEIEALKIKRARILLQPKFGYPDRRKELQALTTRLLQEELRNE</sequence>
<keyword evidence="2" id="KW-1185">Reference proteome</keyword>
<dbReference type="AlphaFoldDB" id="A0A285PP21"/>